<dbReference type="RefSeq" id="WP_334582386.1">
    <property type="nucleotide sequence ID" value="NZ_JBEZVE010000020.1"/>
</dbReference>
<dbReference type="Proteomes" id="UP001550739">
    <property type="component" value="Unassembled WGS sequence"/>
</dbReference>
<sequence length="93" mass="10128">MVLRPEVFVLGDEALVPESNMVRPAPTRFTHELVVDEPFHLDGPERGRAPDGQLPAGTRVVVLAAGDDHCRVADAEGLCVDVRRTSLRKLTDA</sequence>
<accession>A0ABV2ZS71</accession>
<organism evidence="1 2">
    <name type="scientific">Streptomyces sp. 900129855</name>
    <dbReference type="NCBI Taxonomy" id="3155129"/>
    <lineage>
        <taxon>Bacteria</taxon>
        <taxon>Bacillati</taxon>
        <taxon>Actinomycetota</taxon>
        <taxon>Actinomycetes</taxon>
        <taxon>Kitasatosporales</taxon>
        <taxon>Streptomycetaceae</taxon>
        <taxon>Streptomyces</taxon>
    </lineage>
</organism>
<proteinExistence type="predicted"/>
<dbReference type="EMBL" id="JBEZVE010000020">
    <property type="protein sequence ID" value="MEU3785404.1"/>
    <property type="molecule type" value="Genomic_DNA"/>
</dbReference>
<name>A0ABV2ZS71_9ACTN</name>
<evidence type="ECO:0000313" key="2">
    <source>
        <dbReference type="Proteomes" id="UP001550739"/>
    </source>
</evidence>
<protein>
    <submittedName>
        <fullName evidence="1">Uncharacterized protein</fullName>
    </submittedName>
</protein>
<evidence type="ECO:0000313" key="1">
    <source>
        <dbReference type="EMBL" id="MEU3785404.1"/>
    </source>
</evidence>
<reference evidence="1 2" key="1">
    <citation type="submission" date="2024-06" db="EMBL/GenBank/DDBJ databases">
        <title>The Natural Products Discovery Center: Release of the First 8490 Sequenced Strains for Exploring Actinobacteria Biosynthetic Diversity.</title>
        <authorList>
            <person name="Kalkreuter E."/>
            <person name="Kautsar S.A."/>
            <person name="Yang D."/>
            <person name="Bader C.D."/>
            <person name="Teijaro C.N."/>
            <person name="Fluegel L."/>
            <person name="Davis C.M."/>
            <person name="Simpson J.R."/>
            <person name="Lauterbach L."/>
            <person name="Steele A.D."/>
            <person name="Gui C."/>
            <person name="Meng S."/>
            <person name="Li G."/>
            <person name="Viehrig K."/>
            <person name="Ye F."/>
            <person name="Su P."/>
            <person name="Kiefer A.F."/>
            <person name="Nichols A."/>
            <person name="Cepeda A.J."/>
            <person name="Yan W."/>
            <person name="Fan B."/>
            <person name="Jiang Y."/>
            <person name="Adhikari A."/>
            <person name="Zheng C.-J."/>
            <person name="Schuster L."/>
            <person name="Cowan T.M."/>
            <person name="Smanski M.J."/>
            <person name="Chevrette M.G."/>
            <person name="De Carvalho L.P.S."/>
            <person name="Shen B."/>
        </authorList>
    </citation>
    <scope>NUCLEOTIDE SEQUENCE [LARGE SCALE GENOMIC DNA]</scope>
    <source>
        <strain evidence="1 2">NPDC033843</strain>
    </source>
</reference>
<gene>
    <name evidence="1" type="ORF">AB0E89_33510</name>
</gene>
<keyword evidence="2" id="KW-1185">Reference proteome</keyword>
<comment type="caution">
    <text evidence="1">The sequence shown here is derived from an EMBL/GenBank/DDBJ whole genome shotgun (WGS) entry which is preliminary data.</text>
</comment>